<dbReference type="Pfam" id="PF13302">
    <property type="entry name" value="Acetyltransf_3"/>
    <property type="match status" value="1"/>
</dbReference>
<dbReference type="KEGG" id="nmv:NITMOv2_1679"/>
<dbReference type="GO" id="GO:0016747">
    <property type="term" value="F:acyltransferase activity, transferring groups other than amino-acyl groups"/>
    <property type="evidence" value="ECO:0007669"/>
    <property type="project" value="InterPro"/>
</dbReference>
<dbReference type="AlphaFoldDB" id="A0A0K2GAV5"/>
<sequence length="172" mass="19595">MTNTPERRITFVRLPDVSKDEILRHMSDPRVAEHMPLLAFKWDYDAVTKFVEAKEKCWRRDGLGHWAILSNGRYVGWGGFQKEGDEWDFGLVLKPDSFGLGVHIYKKAIALAISDGRIPFVTFLLPLSRKNLGALERLGATFVGEIEIDHAVFRKFRLDLDPGSPPHPHGEK</sequence>
<reference evidence="2 3" key="1">
    <citation type="journal article" date="2015" name="Proc. Natl. Acad. Sci. U.S.A.">
        <title>Expanded metabolic versatility of ubiquitous nitrite-oxidizing bacteria from the genus Nitrospira.</title>
        <authorList>
            <person name="Koch H."/>
            <person name="Lucker S."/>
            <person name="Albertsen M."/>
            <person name="Kitzinger K."/>
            <person name="Herbold C."/>
            <person name="Spieck E."/>
            <person name="Nielsen P.H."/>
            <person name="Wagner M."/>
            <person name="Daims H."/>
        </authorList>
    </citation>
    <scope>NUCLEOTIDE SEQUENCE [LARGE SCALE GENOMIC DNA]</scope>
    <source>
        <strain evidence="2 3">NSP M-1</strain>
    </source>
</reference>
<proteinExistence type="predicted"/>
<evidence type="ECO:0000313" key="3">
    <source>
        <dbReference type="Proteomes" id="UP000069205"/>
    </source>
</evidence>
<dbReference type="InterPro" id="IPR016181">
    <property type="entry name" value="Acyl_CoA_acyltransferase"/>
</dbReference>
<keyword evidence="3" id="KW-1185">Reference proteome</keyword>
<dbReference type="PATRIC" id="fig|42253.5.peg.1649"/>
<dbReference type="STRING" id="42253.NITMOv2_1679"/>
<dbReference type="OrthoDB" id="7960624at2"/>
<accession>A0A0K2GAV5</accession>
<feature type="domain" description="N-acetyltransferase" evidence="1">
    <location>
        <begin position="18"/>
        <end position="119"/>
    </location>
</feature>
<protein>
    <recommendedName>
        <fullName evidence="1">N-acetyltransferase domain-containing protein</fullName>
    </recommendedName>
</protein>
<dbReference type="Gene3D" id="3.40.630.30">
    <property type="match status" value="1"/>
</dbReference>
<name>A0A0K2GAV5_NITMO</name>
<dbReference type="Proteomes" id="UP000069205">
    <property type="component" value="Chromosome"/>
</dbReference>
<organism evidence="2 3">
    <name type="scientific">Nitrospira moscoviensis</name>
    <dbReference type="NCBI Taxonomy" id="42253"/>
    <lineage>
        <taxon>Bacteria</taxon>
        <taxon>Pseudomonadati</taxon>
        <taxon>Nitrospirota</taxon>
        <taxon>Nitrospiria</taxon>
        <taxon>Nitrospirales</taxon>
        <taxon>Nitrospiraceae</taxon>
        <taxon>Nitrospira</taxon>
    </lineage>
</organism>
<evidence type="ECO:0000259" key="1">
    <source>
        <dbReference type="Pfam" id="PF13302"/>
    </source>
</evidence>
<dbReference type="RefSeq" id="WP_053379304.1">
    <property type="nucleotide sequence ID" value="NZ_CP011801.1"/>
</dbReference>
<dbReference type="SUPFAM" id="SSF55729">
    <property type="entry name" value="Acyl-CoA N-acyltransferases (Nat)"/>
    <property type="match status" value="1"/>
</dbReference>
<dbReference type="InterPro" id="IPR000182">
    <property type="entry name" value="GNAT_dom"/>
</dbReference>
<dbReference type="EMBL" id="CP011801">
    <property type="protein sequence ID" value="ALA58101.1"/>
    <property type="molecule type" value="Genomic_DNA"/>
</dbReference>
<evidence type="ECO:0000313" key="2">
    <source>
        <dbReference type="EMBL" id="ALA58101.1"/>
    </source>
</evidence>
<gene>
    <name evidence="2" type="ORF">NITMOv2_1679</name>
</gene>